<dbReference type="SMR" id="A0A1D8PMJ7"/>
<gene>
    <name evidence="3" type="ordered locus">CAALFM_C406290WA</name>
    <name evidence="2" type="ordered locus">orf19.2907.1</name>
</gene>
<dbReference type="RefSeq" id="XP_019330941.1">
    <property type="nucleotide sequence ID" value="XM_019475396.1"/>
</dbReference>
<dbReference type="OMA" id="KTIIECM"/>
<dbReference type="eggNOG" id="ENOG502S7CS">
    <property type="taxonomic scope" value="Eukaryota"/>
</dbReference>
<dbReference type="Proteomes" id="UP000000559">
    <property type="component" value="Chromosome 4"/>
</dbReference>
<proteinExistence type="inferred from homology"/>
<accession>A0A1D8PMJ7</accession>
<dbReference type="FunFam" id="3.30.310.50:FF:000014">
    <property type="entry name" value="EKC/KEOPS complex subunit PCC1"/>
    <property type="match status" value="1"/>
</dbReference>
<dbReference type="GO" id="GO:0071444">
    <property type="term" value="P:cellular response to pheromone"/>
    <property type="evidence" value="ECO:0007669"/>
    <property type="project" value="EnsemblFungi"/>
</dbReference>
<dbReference type="PANTHER" id="PTHR31283">
    <property type="entry name" value="EKC/KEOPS COMPLEX SUBUNIT PCC1 FAMILY MEMBER"/>
    <property type="match status" value="1"/>
</dbReference>
<reference evidence="3 4" key="1">
    <citation type="journal article" date="2004" name="Proc. Natl. Acad. Sci. U.S.A.">
        <title>The diploid genome sequence of Candida albicans.</title>
        <authorList>
            <person name="Jones T."/>
            <person name="Federspiel N.A."/>
            <person name="Chibana H."/>
            <person name="Dungan J."/>
            <person name="Kalman S."/>
            <person name="Magee B.B."/>
            <person name="Newport G."/>
            <person name="Thorstenson Y.R."/>
            <person name="Agabian N."/>
            <person name="Magee P.T."/>
            <person name="Davis R.W."/>
            <person name="Scherer S."/>
        </authorList>
    </citation>
    <scope>NUCLEOTIDE SEQUENCE [LARGE SCALE GENOMIC DNA]</scope>
    <source>
        <strain evidence="4">SC5314 / ATCC MYA-2876</strain>
    </source>
</reference>
<dbReference type="Gene3D" id="3.30.310.50">
    <property type="entry name" value="Alpha-D-phosphohexomutase, C-terminal domain"/>
    <property type="match status" value="1"/>
</dbReference>
<dbReference type="GO" id="GO:0000408">
    <property type="term" value="C:EKC/KEOPS complex"/>
    <property type="evidence" value="ECO:0000318"/>
    <property type="project" value="GO_Central"/>
</dbReference>
<dbReference type="STRING" id="237561.A0A1D8PMJ7"/>
<dbReference type="VEuPathDB" id="FungiDB:C4_06290W_A"/>
<dbReference type="GO" id="GO:0000722">
    <property type="term" value="P:telomere maintenance via recombination"/>
    <property type="evidence" value="ECO:0007669"/>
    <property type="project" value="EnsemblFungi"/>
</dbReference>
<keyword evidence="3" id="KW-0238">DNA-binding</keyword>
<name>A0A1D8PMJ7_CANAL</name>
<dbReference type="GO" id="GO:0031490">
    <property type="term" value="F:chromatin DNA binding"/>
    <property type="evidence" value="ECO:0007669"/>
    <property type="project" value="EnsemblFungi"/>
</dbReference>
<dbReference type="GO" id="GO:0070525">
    <property type="term" value="P:tRNA threonylcarbamoyladenosine metabolic process"/>
    <property type="evidence" value="ECO:0000318"/>
    <property type="project" value="GO_Central"/>
</dbReference>
<organism evidence="3 4">
    <name type="scientific">Candida albicans (strain SC5314 / ATCC MYA-2876)</name>
    <name type="common">Yeast</name>
    <dbReference type="NCBI Taxonomy" id="237561"/>
    <lineage>
        <taxon>Eukaryota</taxon>
        <taxon>Fungi</taxon>
        <taxon>Dikarya</taxon>
        <taxon>Ascomycota</taxon>
        <taxon>Saccharomycotina</taxon>
        <taxon>Pichiomycetes</taxon>
        <taxon>Debaryomycetaceae</taxon>
        <taxon>Candida/Lodderomyces clade</taxon>
        <taxon>Candida</taxon>
    </lineage>
</organism>
<evidence type="ECO:0000313" key="3">
    <source>
        <dbReference type="EMBL" id="AOW29355.1"/>
    </source>
</evidence>
<dbReference type="Pfam" id="PF09341">
    <property type="entry name" value="Pcc1"/>
    <property type="match status" value="1"/>
</dbReference>
<evidence type="ECO:0000313" key="2">
    <source>
        <dbReference type="CGD" id="CAL0000189965"/>
    </source>
</evidence>
<evidence type="ECO:0000256" key="1">
    <source>
        <dbReference type="ARBA" id="ARBA00007073"/>
    </source>
</evidence>
<reference evidence="3 4" key="3">
    <citation type="journal article" date="2013" name="Genome Biol.">
        <title>Assembly of a phased diploid Candida albicans genome facilitates allele-specific measurements and provides a simple model for repeat and indel structure.</title>
        <authorList>
            <person name="Muzzey D."/>
            <person name="Schwartz K."/>
            <person name="Weissman J.S."/>
            <person name="Sherlock G."/>
        </authorList>
    </citation>
    <scope>NUCLEOTIDE SEQUENCE [LARGE SCALE GENOMIC DNA]</scope>
    <source>
        <strain evidence="4">SC5314 / ATCC MYA-2876</strain>
    </source>
</reference>
<protein>
    <submittedName>
        <fullName evidence="3">Chromatin DNA-binding EKC/KEOPS complex subunit</fullName>
    </submittedName>
</protein>
<dbReference type="KEGG" id="cal:CAALFM_C406290WA"/>
<dbReference type="GeneID" id="30515283"/>
<sequence length="98" mass="11121">MSLPYTLELNIPFETFNQAAIAKNTLSPDPILRSDELTIDYATDSNNLKVKFSGVSDRVIRVAISNMIDNIKTIIECMDEFDGKKDQLFELQDYKNNG</sequence>
<reference evidence="3 4" key="2">
    <citation type="journal article" date="2007" name="Genome Biol.">
        <title>Assembly of the Candida albicans genome into sixteen supercontigs aligned on the eight chromosomes.</title>
        <authorList>
            <person name="van het Hoog M."/>
            <person name="Rast T.J."/>
            <person name="Martchenko M."/>
            <person name="Grindle S."/>
            <person name="Dignard D."/>
            <person name="Hogues H."/>
            <person name="Cuomo C."/>
            <person name="Berriman M."/>
            <person name="Scherer S."/>
            <person name="Magee B.B."/>
            <person name="Whiteway M."/>
            <person name="Chibana H."/>
            <person name="Nantel A."/>
            <person name="Magee P.T."/>
        </authorList>
    </citation>
    <scope>GENOME REANNOTATION</scope>
    <source>
        <strain evidence="4">SC5314 / ATCC MYA-2876</strain>
    </source>
</reference>
<dbReference type="OrthoDB" id="10025739at2759"/>
<keyword evidence="4" id="KW-1185">Reference proteome</keyword>
<evidence type="ECO:0000313" key="4">
    <source>
        <dbReference type="Proteomes" id="UP000000559"/>
    </source>
</evidence>
<dbReference type="AlphaFoldDB" id="A0A1D8PMJ7"/>
<dbReference type="FunCoup" id="A0A1D8PMJ7">
    <property type="interactions" value="70"/>
</dbReference>
<dbReference type="GO" id="GO:0000785">
    <property type="term" value="C:chromatin"/>
    <property type="evidence" value="ECO:0007669"/>
    <property type="project" value="EnsemblFungi"/>
</dbReference>
<comment type="similarity">
    <text evidence="1">Belongs to the CTAG/PCC1 family.</text>
</comment>
<dbReference type="InParanoid" id="A0A1D8PMJ7"/>
<dbReference type="InterPro" id="IPR015419">
    <property type="entry name" value="CTAG/Pcc1"/>
</dbReference>
<dbReference type="PANTHER" id="PTHR31283:SF5">
    <property type="entry name" value="EKC_KEOPS COMPLEX SUBUNIT LAGE3"/>
    <property type="match status" value="1"/>
</dbReference>
<dbReference type="GO" id="GO:0045944">
    <property type="term" value="P:positive regulation of transcription by RNA polymerase II"/>
    <property type="evidence" value="ECO:0007669"/>
    <property type="project" value="EnsemblFungi"/>
</dbReference>
<dbReference type="EMBL" id="CP017626">
    <property type="protein sequence ID" value="AOW29355.1"/>
    <property type="molecule type" value="Genomic_DNA"/>
</dbReference>
<dbReference type="CGD" id="CAL0000189965">
    <property type="gene designation" value="orf19.2907.1"/>
</dbReference>